<dbReference type="AlphaFoldDB" id="A0A6H0RX89"/>
<name>A0A6H0RX89_9MYCO</name>
<dbReference type="Pfam" id="PF01381">
    <property type="entry name" value="HTH_3"/>
    <property type="match status" value="1"/>
</dbReference>
<dbReference type="Gene3D" id="1.10.260.40">
    <property type="entry name" value="lambda repressor-like DNA-binding domains"/>
    <property type="match status" value="1"/>
</dbReference>
<dbReference type="Proteomes" id="UP000501849">
    <property type="component" value="Plasmid unnamed2"/>
</dbReference>
<keyword evidence="2" id="KW-0614">Plasmid</keyword>
<dbReference type="GO" id="GO:0003677">
    <property type="term" value="F:DNA binding"/>
    <property type="evidence" value="ECO:0007669"/>
    <property type="project" value="InterPro"/>
</dbReference>
<reference evidence="2 3" key="1">
    <citation type="submission" date="2019-04" db="EMBL/GenBank/DDBJ databases">
        <title>Draft, Whole-Genome Sequence of the Anthracene-degrading Mycobacterium frederiksbergense LB501T, Isolated from a Polycyclic Aromatic Hydrocarbon (PAH)-Contaminated Soil.</title>
        <authorList>
            <person name="Augelletti F."/>
        </authorList>
    </citation>
    <scope>NUCLEOTIDE SEQUENCE [LARGE SCALE GENOMIC DNA]</scope>
    <source>
        <strain evidence="2 3">LB 501T</strain>
        <plasmid evidence="2 3">unnamed2</plasmid>
    </source>
</reference>
<dbReference type="KEGG" id="mfre:EXE63_02010"/>
<gene>
    <name evidence="2" type="ORF">EXE63_02010</name>
</gene>
<dbReference type="PROSITE" id="PS50943">
    <property type="entry name" value="HTH_CROC1"/>
    <property type="match status" value="1"/>
</dbReference>
<dbReference type="EMBL" id="CP038798">
    <property type="protein sequence ID" value="QIV79823.1"/>
    <property type="molecule type" value="Genomic_DNA"/>
</dbReference>
<dbReference type="SUPFAM" id="SSF47413">
    <property type="entry name" value="lambda repressor-like DNA-binding domains"/>
    <property type="match status" value="1"/>
</dbReference>
<organism evidence="2 3">
    <name type="scientific">Mycolicibacterium frederiksbergense</name>
    <dbReference type="NCBI Taxonomy" id="117567"/>
    <lineage>
        <taxon>Bacteria</taxon>
        <taxon>Bacillati</taxon>
        <taxon>Actinomycetota</taxon>
        <taxon>Actinomycetes</taxon>
        <taxon>Mycobacteriales</taxon>
        <taxon>Mycobacteriaceae</taxon>
        <taxon>Mycolicibacterium</taxon>
    </lineage>
</organism>
<dbReference type="InterPro" id="IPR001387">
    <property type="entry name" value="Cro/C1-type_HTH"/>
</dbReference>
<dbReference type="InterPro" id="IPR010982">
    <property type="entry name" value="Lambda_DNA-bd_dom_sf"/>
</dbReference>
<protein>
    <submittedName>
        <fullName evidence="2">XRE family transcriptional regulator</fullName>
    </submittedName>
</protein>
<proteinExistence type="predicted"/>
<feature type="domain" description="HTH cro/C1-type" evidence="1">
    <location>
        <begin position="44"/>
        <end position="73"/>
    </location>
</feature>
<accession>A0A6H0RX89</accession>
<evidence type="ECO:0000259" key="1">
    <source>
        <dbReference type="PROSITE" id="PS50943"/>
    </source>
</evidence>
<dbReference type="RefSeq" id="WP_168140566.1">
    <property type="nucleotide sequence ID" value="NZ_CP038798.1"/>
</dbReference>
<geneLocation type="plasmid" evidence="2 3">
    <name>unnamed2</name>
</geneLocation>
<keyword evidence="3" id="KW-1185">Reference proteome</keyword>
<evidence type="ECO:0000313" key="2">
    <source>
        <dbReference type="EMBL" id="QIV79823.1"/>
    </source>
</evidence>
<dbReference type="CDD" id="cd00093">
    <property type="entry name" value="HTH_XRE"/>
    <property type="match status" value="1"/>
</dbReference>
<sequence>MSEQQARLRRVGAVPVRVDDGLTDAGGREFAVAAAHSSFHANGLADIRRASRLTQQQVAEVLGTDQGTVSKIEHREDLLLSTLREYLTATGAVRPKIVAEKDGVEISLELDVFGPSSAQGRGR</sequence>
<evidence type="ECO:0000313" key="3">
    <source>
        <dbReference type="Proteomes" id="UP000501849"/>
    </source>
</evidence>